<evidence type="ECO:0000256" key="2">
    <source>
        <dbReference type="ARBA" id="ARBA00008897"/>
    </source>
</evidence>
<dbReference type="SMART" id="SM00382">
    <property type="entry name" value="AAA"/>
    <property type="match status" value="1"/>
</dbReference>
<dbReference type="InterPro" id="IPR010995">
    <property type="entry name" value="DNA_repair_Rad51/TF_NusA_a-hlx"/>
</dbReference>
<feature type="domain" description="RecA family profile 2" evidence="11">
    <location>
        <begin position="344"/>
        <end position="407"/>
    </location>
</feature>
<dbReference type="VEuPathDB" id="GiardiaDB:GL50581_2115"/>
<keyword evidence="6" id="KW-0539">Nucleus</keyword>
<dbReference type="InterPro" id="IPR020587">
    <property type="entry name" value="RecA_monomer-monomer_interface"/>
</dbReference>
<dbReference type="Proteomes" id="UP000018320">
    <property type="component" value="Unassembled WGS sequence"/>
</dbReference>
<dbReference type="Gene3D" id="1.10.150.20">
    <property type="entry name" value="5' to 3' exonuclease, C-terminal subdomain"/>
    <property type="match status" value="1"/>
</dbReference>
<evidence type="ECO:0000256" key="5">
    <source>
        <dbReference type="ARBA" id="ARBA00023125"/>
    </source>
</evidence>
<dbReference type="EMBL" id="AHGT01000001">
    <property type="protein sequence ID" value="ESU39783.1"/>
    <property type="molecule type" value="Genomic_DNA"/>
</dbReference>
<name>V6TLC8_GIAIN</name>
<sequence length="407" mass="44483">VCPQAFCVRIPLKQEEHVMQSDSQGLYAGAAFSLMRRIRGLRMYASSVYITNKLVRAMSRSVKKAQEQYVLSTSVSCTQSDTETPVVAGDEAKETWAPIEELHALGIAAADTKRLRESGIFSIQGVLMQTHKDLGQIKGLSEAKVDKILDAARKHSQPGFMSGVAALERRQRIRRISTGCSDLDALLGGGIESMAITEVFGEFRSGKTQLCHTIAVTAQLDGSRVAYLDTEGTFRPEKIGPIAERYKLDPTTTLSRIAYARAYTHEQQIELLAAAAEQMSEKKFALLIIDSLTALFRVDFTGRGELADRQQKLGQHLASLAKLADEFNIAIFVTNQVMAQVDGAAMFTADPKKPIGGHILAHASTTRLYLRKGRGNNRVAKIYDSPSLPEAEATFAVGEQGVCDAEE</sequence>
<evidence type="ECO:0000256" key="4">
    <source>
        <dbReference type="ARBA" id="ARBA00022840"/>
    </source>
</evidence>
<evidence type="ECO:0000256" key="3">
    <source>
        <dbReference type="ARBA" id="ARBA00022741"/>
    </source>
</evidence>
<dbReference type="GO" id="GO:0003690">
    <property type="term" value="F:double-stranded DNA binding"/>
    <property type="evidence" value="ECO:0007669"/>
    <property type="project" value="TreeGrafter"/>
</dbReference>
<keyword evidence="5" id="KW-0238">DNA-binding</keyword>
<dbReference type="GO" id="GO:0007131">
    <property type="term" value="P:reciprocal meiotic recombination"/>
    <property type="evidence" value="ECO:0007669"/>
    <property type="project" value="InterPro"/>
</dbReference>
<dbReference type="GO" id="GO:0005524">
    <property type="term" value="F:ATP binding"/>
    <property type="evidence" value="ECO:0007669"/>
    <property type="project" value="UniProtKB-KW"/>
</dbReference>
<dbReference type="InterPro" id="IPR027417">
    <property type="entry name" value="P-loop_NTPase"/>
</dbReference>
<dbReference type="InterPro" id="IPR020588">
    <property type="entry name" value="RecA_ATP-bd"/>
</dbReference>
<reference evidence="13" key="1">
    <citation type="submission" date="2012-02" db="EMBL/GenBank/DDBJ databases">
        <title>Genome sequencing of Giardia lamblia Genotypes A2 and B isolates (DH and GS) and comparative analysis with the genomes of Genotypes A1 and E (WB and Pig).</title>
        <authorList>
            <person name="Adam R."/>
            <person name="Dahlstrom E."/>
            <person name="Martens C."/>
            <person name="Bruno D."/>
            <person name="Barbian K."/>
            <person name="Porcella S.F."/>
            <person name="Nash T."/>
        </authorList>
    </citation>
    <scope>NUCLEOTIDE SEQUENCE</scope>
    <source>
        <strain evidence="13">DH</strain>
    </source>
</reference>
<protein>
    <submittedName>
        <fullName evidence="12">DNA repair and recombination protein Rad51</fullName>
    </submittedName>
</protein>
<dbReference type="PANTHER" id="PTHR22942">
    <property type="entry name" value="RECA/RAD51/RADA DNA STRAND-PAIRING FAMILY MEMBER"/>
    <property type="match status" value="1"/>
</dbReference>
<keyword evidence="4 9" id="KW-0067">ATP-binding</keyword>
<dbReference type="VEuPathDB" id="GiardiaDB:QR46_2315"/>
<dbReference type="PANTHER" id="PTHR22942:SF39">
    <property type="entry name" value="DNA REPAIR PROTEIN RAD51 HOMOLOG 1"/>
    <property type="match status" value="1"/>
</dbReference>
<dbReference type="GO" id="GO:0042148">
    <property type="term" value="P:DNA strand invasion"/>
    <property type="evidence" value="ECO:0007669"/>
    <property type="project" value="TreeGrafter"/>
</dbReference>
<dbReference type="GO" id="GO:0070192">
    <property type="term" value="P:chromosome organization involved in meiotic cell cycle"/>
    <property type="evidence" value="ECO:0007669"/>
    <property type="project" value="TreeGrafter"/>
</dbReference>
<evidence type="ECO:0000256" key="7">
    <source>
        <dbReference type="ARBA" id="ARBA00023254"/>
    </source>
</evidence>
<keyword evidence="7" id="KW-0469">Meiosis</keyword>
<dbReference type="GO" id="GO:0003697">
    <property type="term" value="F:single-stranded DNA binding"/>
    <property type="evidence" value="ECO:0007669"/>
    <property type="project" value="TreeGrafter"/>
</dbReference>
<evidence type="ECO:0000256" key="9">
    <source>
        <dbReference type="RuleBase" id="RU003422"/>
    </source>
</evidence>
<evidence type="ECO:0000256" key="8">
    <source>
        <dbReference type="ARBA" id="ARBA00023306"/>
    </source>
</evidence>
<proteinExistence type="inferred from homology"/>
<dbReference type="AlphaFoldDB" id="V6TLC8"/>
<accession>V6TLC8</accession>
<keyword evidence="3 9" id="KW-0547">Nucleotide-binding</keyword>
<dbReference type="Pfam" id="PF08423">
    <property type="entry name" value="Rad51"/>
    <property type="match status" value="1"/>
</dbReference>
<dbReference type="PROSITE" id="PS50162">
    <property type="entry name" value="RECA_2"/>
    <property type="match status" value="1"/>
</dbReference>
<dbReference type="SMR" id="V6TLC8"/>
<comment type="caution">
    <text evidence="12">The sequence shown here is derived from an EMBL/GenBank/DDBJ whole genome shotgun (WGS) entry which is preliminary data.</text>
</comment>
<evidence type="ECO:0000259" key="11">
    <source>
        <dbReference type="PROSITE" id="PS50163"/>
    </source>
</evidence>
<feature type="non-terminal residue" evidence="12">
    <location>
        <position position="1"/>
    </location>
</feature>
<dbReference type="Gene3D" id="3.40.50.300">
    <property type="entry name" value="P-loop containing nucleotide triphosphate hydrolases"/>
    <property type="match status" value="1"/>
</dbReference>
<dbReference type="Pfam" id="PF14520">
    <property type="entry name" value="HHH_5"/>
    <property type="match status" value="1"/>
</dbReference>
<organism evidence="12 13">
    <name type="scientific">Giardia intestinalis</name>
    <name type="common">Giardia lamblia</name>
    <dbReference type="NCBI Taxonomy" id="5741"/>
    <lineage>
        <taxon>Eukaryota</taxon>
        <taxon>Metamonada</taxon>
        <taxon>Diplomonadida</taxon>
        <taxon>Hexamitidae</taxon>
        <taxon>Giardiinae</taxon>
        <taxon>Giardia</taxon>
    </lineage>
</organism>
<dbReference type="InterPro" id="IPR011940">
    <property type="entry name" value="Dmc1"/>
</dbReference>
<dbReference type="GO" id="GO:0140664">
    <property type="term" value="F:ATP-dependent DNA damage sensor activity"/>
    <property type="evidence" value="ECO:0007669"/>
    <property type="project" value="InterPro"/>
</dbReference>
<dbReference type="SUPFAM" id="SSF47794">
    <property type="entry name" value="Rad51 N-terminal domain-like"/>
    <property type="match status" value="1"/>
</dbReference>
<feature type="domain" description="RecA family profile 1" evidence="10">
    <location>
        <begin position="172"/>
        <end position="337"/>
    </location>
</feature>
<dbReference type="InterPro" id="IPR013632">
    <property type="entry name" value="Rad51_C"/>
</dbReference>
<dbReference type="PROSITE" id="PS50163">
    <property type="entry name" value="RECA_3"/>
    <property type="match status" value="1"/>
</dbReference>
<comment type="similarity">
    <text evidence="2">Belongs to the RecA family. DMC1 subfamily.</text>
</comment>
<dbReference type="VEuPathDB" id="GiardiaDB:DHA2_13104"/>
<dbReference type="FunFam" id="3.40.50.300:FF:000239">
    <property type="entry name" value="Meiotic recombination protein DMC1"/>
    <property type="match status" value="1"/>
</dbReference>
<reference evidence="12 13" key="2">
    <citation type="journal article" date="2013" name="Genome Biol. Evol.">
        <title>Genome sequencing of Giardia lamblia genotypes A2 and B isolates (DH and GS) and comparative analysis with the genomes of genotypes A1 and E (WB and Pig).</title>
        <authorList>
            <person name="Adam R.D."/>
            <person name="Dahlstrom E.W."/>
            <person name="Martens C.A."/>
            <person name="Bruno D.P."/>
            <person name="Barbian K.D."/>
            <person name="Ricklefs S.M."/>
            <person name="Hernandez M.M."/>
            <person name="Narla N.P."/>
            <person name="Patel R.B."/>
            <person name="Porcella S.F."/>
            <person name="Nash T.E."/>
        </authorList>
    </citation>
    <scope>NUCLEOTIDE SEQUENCE [LARGE SCALE GENOMIC DNA]</scope>
    <source>
        <strain evidence="12 13">DH</strain>
    </source>
</reference>
<dbReference type="GO" id="GO:0000730">
    <property type="term" value="P:DNA recombinase assembly"/>
    <property type="evidence" value="ECO:0007669"/>
    <property type="project" value="TreeGrafter"/>
</dbReference>
<evidence type="ECO:0000259" key="10">
    <source>
        <dbReference type="PROSITE" id="PS50162"/>
    </source>
</evidence>
<comment type="subcellular location">
    <subcellularLocation>
        <location evidence="1">Nucleus</location>
    </subcellularLocation>
</comment>
<dbReference type="GO" id="GO:0006312">
    <property type="term" value="P:mitotic recombination"/>
    <property type="evidence" value="ECO:0007669"/>
    <property type="project" value="TreeGrafter"/>
</dbReference>
<dbReference type="NCBIfam" id="NF003301">
    <property type="entry name" value="PRK04301.1"/>
    <property type="match status" value="1"/>
</dbReference>
<dbReference type="GO" id="GO:0000150">
    <property type="term" value="F:DNA strand exchange activity"/>
    <property type="evidence" value="ECO:0007669"/>
    <property type="project" value="InterPro"/>
</dbReference>
<dbReference type="VEuPathDB" id="GiardiaDB:GL50803_0013104"/>
<evidence type="ECO:0000313" key="13">
    <source>
        <dbReference type="Proteomes" id="UP000018320"/>
    </source>
</evidence>
<evidence type="ECO:0000256" key="1">
    <source>
        <dbReference type="ARBA" id="ARBA00004123"/>
    </source>
</evidence>
<keyword evidence="8" id="KW-0131">Cell cycle</keyword>
<dbReference type="InterPro" id="IPR003593">
    <property type="entry name" value="AAA+_ATPase"/>
</dbReference>
<dbReference type="GO" id="GO:0000794">
    <property type="term" value="C:condensed nuclear chromosome"/>
    <property type="evidence" value="ECO:0007669"/>
    <property type="project" value="TreeGrafter"/>
</dbReference>
<dbReference type="NCBIfam" id="TIGR02238">
    <property type="entry name" value="recomb_DMC1"/>
    <property type="match status" value="1"/>
</dbReference>
<evidence type="ECO:0000313" key="12">
    <source>
        <dbReference type="EMBL" id="ESU39783.1"/>
    </source>
</evidence>
<evidence type="ECO:0000256" key="6">
    <source>
        <dbReference type="ARBA" id="ARBA00023242"/>
    </source>
</evidence>
<gene>
    <name evidence="12" type="ORF">DHA2_13104</name>
</gene>
<dbReference type="SUPFAM" id="SSF52540">
    <property type="entry name" value="P-loop containing nucleoside triphosphate hydrolases"/>
    <property type="match status" value="1"/>
</dbReference>